<dbReference type="AlphaFoldDB" id="A0A829MA86"/>
<gene>
    <name evidence="1" type="ORF">L833_3597</name>
</gene>
<proteinExistence type="predicted"/>
<comment type="caution">
    <text evidence="1">The sequence shown here is derived from an EMBL/GenBank/DDBJ whole genome shotgun (WGS) entry which is preliminary data.</text>
</comment>
<dbReference type="Proteomes" id="UP000018502">
    <property type="component" value="Unassembled WGS sequence"/>
</dbReference>
<reference evidence="1 2" key="1">
    <citation type="journal article" date="2014" name="Emerg. Infect. Dis.">
        <title>High-level Relatedness among Mycobacterium abscessus subsp. massiliense Strains from Widely Separated Outbreaks.</title>
        <authorList>
            <person name="Tettelin H."/>
            <person name="Davidson R.M."/>
            <person name="Agrawal S."/>
            <person name="Aitken M.L."/>
            <person name="Shallom S."/>
            <person name="Hasan N.A."/>
            <person name="Strong M."/>
            <person name="Nogueira de Moura V.C."/>
            <person name="De Groote M.A."/>
            <person name="Duarte R.S."/>
            <person name="Hine E."/>
            <person name="Parankush S."/>
            <person name="Su Q."/>
            <person name="Daugherty S.C."/>
            <person name="Fraser C.M."/>
            <person name="Brown-Elliott B.A."/>
            <person name="Wallace R.J.Jr."/>
            <person name="Holland S.M."/>
            <person name="Sampaio E.P."/>
            <person name="Olivier K.N."/>
            <person name="Jackson M."/>
            <person name="Zelazny A.M."/>
        </authorList>
    </citation>
    <scope>NUCLEOTIDE SEQUENCE [LARGE SCALE GENOMIC DNA]</scope>
    <source>
        <strain evidence="1 2">MAB_091912_2446</strain>
    </source>
</reference>
<protein>
    <submittedName>
        <fullName evidence="1">Uncharacterized protein</fullName>
    </submittedName>
</protein>
<organism evidence="1 2">
    <name type="scientific">Mycobacteroides abscessus MAB_091912_2446</name>
    <dbReference type="NCBI Taxonomy" id="1335414"/>
    <lineage>
        <taxon>Bacteria</taxon>
        <taxon>Bacillati</taxon>
        <taxon>Actinomycetota</taxon>
        <taxon>Actinomycetes</taxon>
        <taxon>Mycobacteriales</taxon>
        <taxon>Mycobacteriaceae</taxon>
        <taxon>Mycobacteroides</taxon>
        <taxon>Mycobacteroides abscessus</taxon>
    </lineage>
</organism>
<accession>A0A829MA86</accession>
<sequence>MRRRRGQRRSGAALQERALPGCDPDHAIDVVLGMELV</sequence>
<name>A0A829MA86_9MYCO</name>
<dbReference type="EMBL" id="AYTF01000002">
    <property type="protein sequence ID" value="ESV61208.1"/>
    <property type="molecule type" value="Genomic_DNA"/>
</dbReference>
<evidence type="ECO:0000313" key="2">
    <source>
        <dbReference type="Proteomes" id="UP000018502"/>
    </source>
</evidence>
<evidence type="ECO:0000313" key="1">
    <source>
        <dbReference type="EMBL" id="ESV61208.1"/>
    </source>
</evidence>